<evidence type="ECO:0000313" key="2">
    <source>
        <dbReference type="Proteomes" id="UP000030686"/>
    </source>
</evidence>
<protein>
    <submittedName>
        <fullName evidence="1">Uncharacterized protein</fullName>
    </submittedName>
</protein>
<sequence>MSNCCLLSCFGICRRRKFSPGDAPIDLQDPAFSANNPIVPPSQVRSLSVDLNIYQYGRREMWGDLRQRWIDDADEPNCTVQAPDFEYRSLTRAKPRSKRWKVDFDHWAARPPALQDDLERCGLPVGNEDYHDVKISKRSTIEHPIRKHGTNFHHFSTAIGVIIVRNVERYDGPWWSQVALAQYDIHFARTTLRHIYLENVVNADTKDFIQTIWAKTQPPNSREFLLSPASVKQVAWDFDTPEYKAILGTELGKGVAAIVLSAFPRGTHRITRIFVWKRSIMQIRFDIEDKAWRQV</sequence>
<reference evidence="1" key="1">
    <citation type="journal article" date="2014" name="Nat. Commun.">
        <title>Multiple recent horizontal transfers of a large genomic region in cheese making fungi.</title>
        <authorList>
            <person name="Cheeseman K."/>
            <person name="Ropars J."/>
            <person name="Renault P."/>
            <person name="Dupont J."/>
            <person name="Gouzy J."/>
            <person name="Branca A."/>
            <person name="Abraham A.L."/>
            <person name="Ceppi M."/>
            <person name="Conseiller E."/>
            <person name="Debuchy R."/>
            <person name="Malagnac F."/>
            <person name="Goarin A."/>
            <person name="Silar P."/>
            <person name="Lacoste S."/>
            <person name="Sallet E."/>
            <person name="Bensimon A."/>
            <person name="Giraud T."/>
            <person name="Brygoo Y."/>
        </authorList>
    </citation>
    <scope>NUCLEOTIDE SEQUENCE [LARGE SCALE GENOMIC DNA]</scope>
    <source>
        <strain evidence="1">FM164</strain>
    </source>
</reference>
<dbReference type="OMA" id="IMQIRFD"/>
<name>W6Q3G8_PENRF</name>
<accession>W6Q3G8</accession>
<dbReference type="EMBL" id="HG792016">
    <property type="protein sequence ID" value="CDM31148.1"/>
    <property type="molecule type" value="Genomic_DNA"/>
</dbReference>
<organism evidence="1 2">
    <name type="scientific">Penicillium roqueforti (strain FM164)</name>
    <dbReference type="NCBI Taxonomy" id="1365484"/>
    <lineage>
        <taxon>Eukaryota</taxon>
        <taxon>Fungi</taxon>
        <taxon>Dikarya</taxon>
        <taxon>Ascomycota</taxon>
        <taxon>Pezizomycotina</taxon>
        <taxon>Eurotiomycetes</taxon>
        <taxon>Eurotiomycetidae</taxon>
        <taxon>Eurotiales</taxon>
        <taxon>Aspergillaceae</taxon>
        <taxon>Penicillium</taxon>
    </lineage>
</organism>
<dbReference type="AlphaFoldDB" id="W6Q3G8"/>
<gene>
    <name evidence="1" type="ORF">PROQFM164_S02g001298</name>
</gene>
<keyword evidence="2" id="KW-1185">Reference proteome</keyword>
<dbReference type="OrthoDB" id="4368996at2759"/>
<proteinExistence type="predicted"/>
<evidence type="ECO:0000313" key="1">
    <source>
        <dbReference type="EMBL" id="CDM31148.1"/>
    </source>
</evidence>
<dbReference type="Proteomes" id="UP000030686">
    <property type="component" value="Unassembled WGS sequence"/>
</dbReference>